<dbReference type="EMBL" id="BOVJ01000188">
    <property type="protein sequence ID" value="GIQ66526.1"/>
    <property type="molecule type" value="Genomic_DNA"/>
</dbReference>
<dbReference type="PANTHER" id="PTHR30146:SF109">
    <property type="entry name" value="HTH-TYPE TRANSCRIPTIONAL REGULATOR GALS"/>
    <property type="match status" value="1"/>
</dbReference>
<organism evidence="5 6">
    <name type="scientific">Paenibacillus cisolokensis</name>
    <dbReference type="NCBI Taxonomy" id="1658519"/>
    <lineage>
        <taxon>Bacteria</taxon>
        <taxon>Bacillati</taxon>
        <taxon>Bacillota</taxon>
        <taxon>Bacilli</taxon>
        <taxon>Bacillales</taxon>
        <taxon>Paenibacillaceae</taxon>
        <taxon>Paenibacillus</taxon>
    </lineage>
</organism>
<evidence type="ECO:0000313" key="6">
    <source>
        <dbReference type="Proteomes" id="UP000680304"/>
    </source>
</evidence>
<keyword evidence="2" id="KW-0238">DNA-binding</keyword>
<dbReference type="PANTHER" id="PTHR30146">
    <property type="entry name" value="LACI-RELATED TRANSCRIPTIONAL REPRESSOR"/>
    <property type="match status" value="1"/>
</dbReference>
<dbReference type="Gene3D" id="3.40.50.2300">
    <property type="match status" value="2"/>
</dbReference>
<dbReference type="Proteomes" id="UP000680304">
    <property type="component" value="Unassembled WGS sequence"/>
</dbReference>
<dbReference type="SUPFAM" id="SSF53822">
    <property type="entry name" value="Periplasmic binding protein-like I"/>
    <property type="match status" value="1"/>
</dbReference>
<dbReference type="InterPro" id="IPR046335">
    <property type="entry name" value="LacI/GalR-like_sensor"/>
</dbReference>
<proteinExistence type="predicted"/>
<accession>A0ABQ4NF82</accession>
<keyword evidence="3" id="KW-0804">Transcription</keyword>
<name>A0ABQ4NF82_9BACL</name>
<evidence type="ECO:0000256" key="2">
    <source>
        <dbReference type="ARBA" id="ARBA00023125"/>
    </source>
</evidence>
<evidence type="ECO:0000256" key="1">
    <source>
        <dbReference type="ARBA" id="ARBA00023015"/>
    </source>
</evidence>
<dbReference type="InterPro" id="IPR028082">
    <property type="entry name" value="Peripla_BP_I"/>
</dbReference>
<evidence type="ECO:0000256" key="3">
    <source>
        <dbReference type="ARBA" id="ARBA00023163"/>
    </source>
</evidence>
<evidence type="ECO:0000259" key="4">
    <source>
        <dbReference type="Pfam" id="PF13377"/>
    </source>
</evidence>
<comment type="caution">
    <text evidence="5">The sequence shown here is derived from an EMBL/GenBank/DDBJ whole genome shotgun (WGS) entry which is preliminary data.</text>
</comment>
<feature type="domain" description="Transcriptional regulator LacI/GalR-like sensor" evidence="4">
    <location>
        <begin position="26"/>
        <end position="189"/>
    </location>
</feature>
<reference evidence="5 6" key="1">
    <citation type="submission" date="2021-04" db="EMBL/GenBank/DDBJ databases">
        <title>Draft genome sequence of Paenibacillus cisolokensis, LC2-13A.</title>
        <authorList>
            <person name="Uke A."/>
            <person name="Chhe C."/>
            <person name="Baramee S."/>
            <person name="Kosugi A."/>
        </authorList>
    </citation>
    <scope>NUCLEOTIDE SEQUENCE [LARGE SCALE GENOMIC DNA]</scope>
    <source>
        <strain evidence="5 6">LC2-13A</strain>
    </source>
</reference>
<keyword evidence="6" id="KW-1185">Reference proteome</keyword>
<evidence type="ECO:0000313" key="5">
    <source>
        <dbReference type="EMBL" id="GIQ66526.1"/>
    </source>
</evidence>
<gene>
    <name evidence="5" type="ORF">PACILC2_50940</name>
</gene>
<dbReference type="RefSeq" id="WP_280515380.1">
    <property type="nucleotide sequence ID" value="NZ_BOVJ01000188.1"/>
</dbReference>
<protein>
    <recommendedName>
        <fullName evidence="4">Transcriptional regulator LacI/GalR-like sensor domain-containing protein</fullName>
    </recommendedName>
</protein>
<keyword evidence="1" id="KW-0805">Transcription regulation</keyword>
<sequence length="193" mass="21689">MINRKLPGLNVNNVVINNVKGASMAVRHLLNNGKRNIAAVTYRNEHVSTWKERIQGYRTALLESGYAAEDLRIVEAEQDSGKIKEATLRFLREHPDTDAVFSTNNMITLEVMDAIRELGLSIPERIAVVGYDETVWAKHLNPPLTTIRQPGYQMGQIATNMLIESIRTKNETEPKQIVLEPELIVRRSSGAAE</sequence>
<dbReference type="Pfam" id="PF13377">
    <property type="entry name" value="Peripla_BP_3"/>
    <property type="match status" value="1"/>
</dbReference>